<comment type="caution">
    <text evidence="5">The sequence shown here is derived from an EMBL/GenBank/DDBJ whole genome shotgun (WGS) entry which is preliminary data.</text>
</comment>
<evidence type="ECO:0000256" key="3">
    <source>
        <dbReference type="ARBA" id="ARBA00023002"/>
    </source>
</evidence>
<dbReference type="GO" id="GO:0006631">
    <property type="term" value="P:fatty acid metabolic process"/>
    <property type="evidence" value="ECO:0007669"/>
    <property type="project" value="UniProtKB-ARBA"/>
</dbReference>
<dbReference type="GO" id="GO:0016705">
    <property type="term" value="F:oxidoreductase activity, acting on paired donors, with incorporation or reduction of molecular oxygen"/>
    <property type="evidence" value="ECO:0007669"/>
    <property type="project" value="InterPro"/>
</dbReference>
<dbReference type="InterPro" id="IPR036396">
    <property type="entry name" value="Cyt_P450_sf"/>
</dbReference>
<evidence type="ECO:0000256" key="1">
    <source>
        <dbReference type="ARBA" id="ARBA00022723"/>
    </source>
</evidence>
<accession>A0AAD7FEU1</accession>
<reference evidence="5" key="1">
    <citation type="submission" date="2023-03" db="EMBL/GenBank/DDBJ databases">
        <title>Massive genome expansion in bonnet fungi (Mycena s.s.) driven by repeated elements and novel gene families across ecological guilds.</title>
        <authorList>
            <consortium name="Lawrence Berkeley National Laboratory"/>
            <person name="Harder C.B."/>
            <person name="Miyauchi S."/>
            <person name="Viragh M."/>
            <person name="Kuo A."/>
            <person name="Thoen E."/>
            <person name="Andreopoulos B."/>
            <person name="Lu D."/>
            <person name="Skrede I."/>
            <person name="Drula E."/>
            <person name="Henrissat B."/>
            <person name="Morin E."/>
            <person name="Kohler A."/>
            <person name="Barry K."/>
            <person name="LaButti K."/>
            <person name="Morin E."/>
            <person name="Salamov A."/>
            <person name="Lipzen A."/>
            <person name="Mereny Z."/>
            <person name="Hegedus B."/>
            <person name="Baldrian P."/>
            <person name="Stursova M."/>
            <person name="Weitz H."/>
            <person name="Taylor A."/>
            <person name="Grigoriev I.V."/>
            <person name="Nagy L.G."/>
            <person name="Martin F."/>
            <person name="Kauserud H."/>
        </authorList>
    </citation>
    <scope>NUCLEOTIDE SEQUENCE</scope>
    <source>
        <strain evidence="5">CBHHK067</strain>
    </source>
</reference>
<keyword evidence="3" id="KW-0560">Oxidoreductase</keyword>
<dbReference type="GO" id="GO:0004497">
    <property type="term" value="F:monooxygenase activity"/>
    <property type="evidence" value="ECO:0007669"/>
    <property type="project" value="InterPro"/>
</dbReference>
<keyword evidence="6" id="KW-1185">Reference proteome</keyword>
<dbReference type="GO" id="GO:0006979">
    <property type="term" value="P:response to oxidative stress"/>
    <property type="evidence" value="ECO:0007669"/>
    <property type="project" value="InterPro"/>
</dbReference>
<evidence type="ECO:0000313" key="5">
    <source>
        <dbReference type="EMBL" id="KAJ7619752.1"/>
    </source>
</evidence>
<dbReference type="Proteomes" id="UP001221757">
    <property type="component" value="Unassembled WGS sequence"/>
</dbReference>
<dbReference type="EMBL" id="JARKIE010000718">
    <property type="protein sequence ID" value="KAJ7619752.1"/>
    <property type="molecule type" value="Genomic_DNA"/>
</dbReference>
<dbReference type="GO" id="GO:0005506">
    <property type="term" value="F:iron ion binding"/>
    <property type="evidence" value="ECO:0007669"/>
    <property type="project" value="InterPro"/>
</dbReference>
<evidence type="ECO:0000256" key="4">
    <source>
        <dbReference type="ARBA" id="ARBA00023004"/>
    </source>
</evidence>
<dbReference type="InterPro" id="IPR037120">
    <property type="entry name" value="Haem_peroxidase_sf_animal"/>
</dbReference>
<proteinExistence type="predicted"/>
<dbReference type="Gene3D" id="1.10.640.10">
    <property type="entry name" value="Haem peroxidase domain superfamily, animal type"/>
    <property type="match status" value="1"/>
</dbReference>
<dbReference type="SUPFAM" id="SSF48113">
    <property type="entry name" value="Heme-dependent peroxidases"/>
    <property type="match status" value="1"/>
</dbReference>
<dbReference type="GO" id="GO:0020037">
    <property type="term" value="F:heme binding"/>
    <property type="evidence" value="ECO:0007669"/>
    <property type="project" value="InterPro"/>
</dbReference>
<dbReference type="InterPro" id="IPR050783">
    <property type="entry name" value="Oxylipin_biosynth_metab"/>
</dbReference>
<dbReference type="GO" id="GO:0051213">
    <property type="term" value="F:dioxygenase activity"/>
    <property type="evidence" value="ECO:0007669"/>
    <property type="project" value="UniProtKB-KW"/>
</dbReference>
<keyword evidence="2" id="KW-0223">Dioxygenase</keyword>
<protein>
    <submittedName>
        <fullName evidence="5">Uncharacterized protein</fullName>
    </submittedName>
</protein>
<dbReference type="PANTHER" id="PTHR11903:SF37">
    <property type="entry name" value="PSI-PRODUCING OXYGENASE A"/>
    <property type="match status" value="1"/>
</dbReference>
<dbReference type="InterPro" id="IPR019791">
    <property type="entry name" value="Haem_peroxidase_animal"/>
</dbReference>
<dbReference type="Pfam" id="PF03098">
    <property type="entry name" value="An_peroxidase"/>
    <property type="match status" value="1"/>
</dbReference>
<keyword evidence="4" id="KW-0408">Iron</keyword>
<keyword evidence="1" id="KW-0479">Metal-binding</keyword>
<evidence type="ECO:0000256" key="2">
    <source>
        <dbReference type="ARBA" id="ARBA00022964"/>
    </source>
</evidence>
<organism evidence="5 6">
    <name type="scientific">Mycena rosella</name>
    <name type="common">Pink bonnet</name>
    <name type="synonym">Agaricus rosellus</name>
    <dbReference type="NCBI Taxonomy" id="1033263"/>
    <lineage>
        <taxon>Eukaryota</taxon>
        <taxon>Fungi</taxon>
        <taxon>Dikarya</taxon>
        <taxon>Basidiomycota</taxon>
        <taxon>Agaricomycotina</taxon>
        <taxon>Agaricomycetes</taxon>
        <taxon>Agaricomycetidae</taxon>
        <taxon>Agaricales</taxon>
        <taxon>Marasmiineae</taxon>
        <taxon>Mycenaceae</taxon>
        <taxon>Mycena</taxon>
    </lineage>
</organism>
<dbReference type="AlphaFoldDB" id="A0AAD7FEU1"/>
<evidence type="ECO:0000313" key="6">
    <source>
        <dbReference type="Proteomes" id="UP001221757"/>
    </source>
</evidence>
<dbReference type="GO" id="GO:0004601">
    <property type="term" value="F:peroxidase activity"/>
    <property type="evidence" value="ECO:0007669"/>
    <property type="project" value="InterPro"/>
</dbReference>
<dbReference type="PANTHER" id="PTHR11903">
    <property type="entry name" value="PROSTAGLANDIN G/H SYNTHASE"/>
    <property type="match status" value="1"/>
</dbReference>
<sequence length="545" mass="61617">MNEFRQFLGLKQFKTFEEWNPDPEIASAARRLYGHIDNLELYAGLQCEESMPLKPDAIALVRGDRYFSTDFTSRNLTAWGYRDCQRDPHNGGFGGELPKLLMRHFPRHYPSNSIYGCFPFFIPEKMRQSLTAQGLSGDYRFERPTPTREVKILNTCTGIKYVLNDPARFPTVYDMKGGGYGFFLCFDEAAQHSPDRAQALHALFPSDQSLTEYREWYRESTIQKIKERSWTYDGLSDNYIDIVKSVINATSVHWAADRLCGLPLKTKDHPEGLYTEHEIYDMHTVTYTFIGIGESEAKFSQRWAAIQAGGVLQALVAKSVLQVAPESEQNFLMRFISRVSNFFCPPSRKAYYPFLHKPAESGLPINELVANVIGIAVGSSVNYAQAAVHVVDFYLSDTRAQERIAIIELVKRDDSNSVETLYGYVREAMRLNPQYGGRWRDVAADSSIPQGPELPALEFEDLTAPNFLRIAIGLPESDGRRPLASTITEIVKVVFGLKNVRRVPGAAGSLAGFQTIVNETQTNIYLTPYETTSPWPGSMYLVYDD</sequence>
<gene>
    <name evidence="5" type="ORF">B0H17DRAFT_1219696</name>
</gene>
<dbReference type="Gene3D" id="1.10.630.10">
    <property type="entry name" value="Cytochrome P450"/>
    <property type="match status" value="1"/>
</dbReference>
<name>A0AAD7FEU1_MYCRO</name>
<dbReference type="InterPro" id="IPR010255">
    <property type="entry name" value="Haem_peroxidase_sf"/>
</dbReference>